<dbReference type="GO" id="GO:0031419">
    <property type="term" value="F:cobalamin binding"/>
    <property type="evidence" value="ECO:0007669"/>
    <property type="project" value="InterPro"/>
</dbReference>
<organism evidence="2 3">
    <name type="scientific">Pedococcus cremeus</name>
    <dbReference type="NCBI Taxonomy" id="587636"/>
    <lineage>
        <taxon>Bacteria</taxon>
        <taxon>Bacillati</taxon>
        <taxon>Actinomycetota</taxon>
        <taxon>Actinomycetes</taxon>
        <taxon>Micrococcales</taxon>
        <taxon>Intrasporangiaceae</taxon>
        <taxon>Pedococcus</taxon>
    </lineage>
</organism>
<dbReference type="GO" id="GO:0046872">
    <property type="term" value="F:metal ion binding"/>
    <property type="evidence" value="ECO:0007669"/>
    <property type="project" value="InterPro"/>
</dbReference>
<dbReference type="InterPro" id="IPR006158">
    <property type="entry name" value="Cobalamin-bd"/>
</dbReference>
<proteinExistence type="predicted"/>
<feature type="domain" description="B12-binding" evidence="1">
    <location>
        <begin position="107"/>
        <end position="232"/>
    </location>
</feature>
<sequence length="232" mass="24979">MRRDGGDELTGTAMLGADLPVDVLALRAELTDAFRHLDEGRAEDVLDQCFDAMPLEDALRDVVVPLMHGVGDDWASGAFSVAQEHFATHVVRGRLTMLSRGWSRGDGPVAWLACPPGELHDLPLFPFGIVLHQRGWRIRFFGAHTPVHDLLAVARVSPPDLVVLAATTPHRFAARRWELTLLAQAAPLAVAGEGATWHFAEAVGAELLAGDPVTAAQGVALRRSRSAVEEPA</sequence>
<reference evidence="3" key="1">
    <citation type="submission" date="2016-10" db="EMBL/GenBank/DDBJ databases">
        <authorList>
            <person name="Varghese N."/>
            <person name="Submissions S."/>
        </authorList>
    </citation>
    <scope>NUCLEOTIDE SEQUENCE [LARGE SCALE GENOMIC DNA]</scope>
    <source>
        <strain evidence="3">CGMCC 1.6963</strain>
    </source>
</reference>
<dbReference type="Pfam" id="PF02607">
    <property type="entry name" value="B12-binding_2"/>
    <property type="match status" value="1"/>
</dbReference>
<evidence type="ECO:0000259" key="1">
    <source>
        <dbReference type="PROSITE" id="PS51332"/>
    </source>
</evidence>
<dbReference type="SUPFAM" id="SSF52242">
    <property type="entry name" value="Cobalamin (vitamin B12)-binding domain"/>
    <property type="match status" value="1"/>
</dbReference>
<dbReference type="RefSeq" id="WP_091758939.1">
    <property type="nucleotide sequence ID" value="NZ_FOHB01000004.1"/>
</dbReference>
<evidence type="ECO:0000313" key="2">
    <source>
        <dbReference type="EMBL" id="SES27712.1"/>
    </source>
</evidence>
<dbReference type="Gene3D" id="3.40.50.280">
    <property type="entry name" value="Cobalamin-binding domain"/>
    <property type="match status" value="1"/>
</dbReference>
<evidence type="ECO:0000313" key="3">
    <source>
        <dbReference type="Proteomes" id="UP000199019"/>
    </source>
</evidence>
<dbReference type="InterPro" id="IPR003759">
    <property type="entry name" value="Cbl-bd_cap"/>
</dbReference>
<gene>
    <name evidence="2" type="ORF">SAMN05216199_2716</name>
</gene>
<dbReference type="OrthoDB" id="9800334at2"/>
<dbReference type="InterPro" id="IPR036724">
    <property type="entry name" value="Cobalamin-bd_sf"/>
</dbReference>
<name>A0A1H9W1B8_9MICO</name>
<dbReference type="InterPro" id="IPR036594">
    <property type="entry name" value="Meth_synthase_dom"/>
</dbReference>
<accession>A0A1H9W1B8</accession>
<dbReference type="Proteomes" id="UP000199019">
    <property type="component" value="Unassembled WGS sequence"/>
</dbReference>
<dbReference type="EMBL" id="FOHB01000004">
    <property type="protein sequence ID" value="SES27712.1"/>
    <property type="molecule type" value="Genomic_DNA"/>
</dbReference>
<protein>
    <submittedName>
        <fullName evidence="2">Methanogenic corrinoid protein MtbC1</fullName>
    </submittedName>
</protein>
<dbReference type="PROSITE" id="PS51332">
    <property type="entry name" value="B12_BINDING"/>
    <property type="match status" value="1"/>
</dbReference>
<dbReference type="Gene3D" id="1.10.1240.10">
    <property type="entry name" value="Methionine synthase domain"/>
    <property type="match status" value="1"/>
</dbReference>
<dbReference type="STRING" id="587636.SAMN05216199_2716"/>
<dbReference type="AlphaFoldDB" id="A0A1H9W1B8"/>
<keyword evidence="3" id="KW-1185">Reference proteome</keyword>